<feature type="repeat" description="WD" evidence="1">
    <location>
        <begin position="76"/>
        <end position="117"/>
    </location>
</feature>
<dbReference type="InterPro" id="IPR001646">
    <property type="entry name" value="5peptide_repeat"/>
</dbReference>
<dbReference type="SMART" id="SM00320">
    <property type="entry name" value="WD40"/>
    <property type="match status" value="1"/>
</dbReference>
<protein>
    <submittedName>
        <fullName evidence="2">Uncharacterized protein</fullName>
    </submittedName>
</protein>
<dbReference type="Pfam" id="PF00400">
    <property type="entry name" value="WD40"/>
    <property type="match status" value="1"/>
</dbReference>
<dbReference type="PANTHER" id="PTHR45333:SF1">
    <property type="entry name" value="CHROMOSOME UNDETERMINED SCAFFOLD_625, WHOLE GENOME SHOTGUN SEQUENCE"/>
    <property type="match status" value="1"/>
</dbReference>
<reference evidence="2" key="1">
    <citation type="submission" date="2021-01" db="EMBL/GenBank/DDBJ databases">
        <authorList>
            <consortium name="Genoscope - CEA"/>
            <person name="William W."/>
        </authorList>
    </citation>
    <scope>NUCLEOTIDE SEQUENCE</scope>
</reference>
<keyword evidence="1" id="KW-0853">WD repeat</keyword>
<dbReference type="InterPro" id="IPR001680">
    <property type="entry name" value="WD40_rpt"/>
</dbReference>
<dbReference type="InterPro" id="IPR019775">
    <property type="entry name" value="WD40_repeat_CS"/>
</dbReference>
<dbReference type="AlphaFoldDB" id="A0A8S1RQM0"/>
<dbReference type="PANTHER" id="PTHR45333">
    <property type="entry name" value="MEMBRANE PROTEIN-RELATED"/>
    <property type="match status" value="1"/>
</dbReference>
<evidence type="ECO:0000313" key="3">
    <source>
        <dbReference type="Proteomes" id="UP000692954"/>
    </source>
</evidence>
<dbReference type="PROSITE" id="PS50082">
    <property type="entry name" value="WD_REPEATS_2"/>
    <property type="match status" value="1"/>
</dbReference>
<sequence length="192" mass="21793">MWFELNILVEMKVDLTNQLFERIRIENTSLIRGNFVRCNLNESEFNNVDISGMNLNGALLQNCKWKNIKIQELNKLNGHTGSVLSISLSPDGTTLASGSSDKSIRLWDVKSGLQIQDSDQKYQDLLAQFKLPLHQNNLLGESTSYLNILLISQLELFQAKGALILQGEFVNHQGYDLKQLLKQKGNEFQKPN</sequence>
<accession>A0A8S1RQM0</accession>
<keyword evidence="3" id="KW-1185">Reference proteome</keyword>
<dbReference type="Proteomes" id="UP000692954">
    <property type="component" value="Unassembled WGS sequence"/>
</dbReference>
<evidence type="ECO:0000256" key="1">
    <source>
        <dbReference type="PROSITE-ProRule" id="PRU00221"/>
    </source>
</evidence>
<dbReference type="PROSITE" id="PS50294">
    <property type="entry name" value="WD_REPEATS_REGION"/>
    <property type="match status" value="1"/>
</dbReference>
<name>A0A8S1RQM0_9CILI</name>
<dbReference type="Pfam" id="PF00805">
    <property type="entry name" value="Pentapeptide"/>
    <property type="match status" value="1"/>
</dbReference>
<dbReference type="PROSITE" id="PS00678">
    <property type="entry name" value="WD_REPEATS_1"/>
    <property type="match status" value="1"/>
</dbReference>
<organism evidence="2 3">
    <name type="scientific">Paramecium sonneborni</name>
    <dbReference type="NCBI Taxonomy" id="65129"/>
    <lineage>
        <taxon>Eukaryota</taxon>
        <taxon>Sar</taxon>
        <taxon>Alveolata</taxon>
        <taxon>Ciliophora</taxon>
        <taxon>Intramacronucleata</taxon>
        <taxon>Oligohymenophorea</taxon>
        <taxon>Peniculida</taxon>
        <taxon>Parameciidae</taxon>
        <taxon>Paramecium</taxon>
    </lineage>
</organism>
<proteinExistence type="predicted"/>
<evidence type="ECO:0000313" key="2">
    <source>
        <dbReference type="EMBL" id="CAD8129359.1"/>
    </source>
</evidence>
<dbReference type="EMBL" id="CAJJDN010000219">
    <property type="protein sequence ID" value="CAD8129359.1"/>
    <property type="molecule type" value="Genomic_DNA"/>
</dbReference>
<gene>
    <name evidence="2" type="ORF">PSON_ATCC_30995.1.T2190001</name>
</gene>
<dbReference type="OrthoDB" id="311341at2759"/>
<comment type="caution">
    <text evidence="2">The sequence shown here is derived from an EMBL/GenBank/DDBJ whole genome shotgun (WGS) entry which is preliminary data.</text>
</comment>